<keyword evidence="4" id="KW-0539">Nucleus</keyword>
<evidence type="ECO:0000256" key="3">
    <source>
        <dbReference type="ARBA" id="ARBA00038425"/>
    </source>
</evidence>
<dbReference type="Gene3D" id="1.10.10.60">
    <property type="entry name" value="Homeodomain-like"/>
    <property type="match status" value="1"/>
</dbReference>
<organism evidence="7">
    <name type="scientific">Hyalella azteca</name>
    <name type="common">Amphipod</name>
    <dbReference type="NCBI Taxonomy" id="294128"/>
    <lineage>
        <taxon>Eukaryota</taxon>
        <taxon>Metazoa</taxon>
        <taxon>Ecdysozoa</taxon>
        <taxon>Arthropoda</taxon>
        <taxon>Crustacea</taxon>
        <taxon>Multicrustacea</taxon>
        <taxon>Malacostraca</taxon>
        <taxon>Eumalacostraca</taxon>
        <taxon>Peracarida</taxon>
        <taxon>Amphipoda</taxon>
        <taxon>Senticaudata</taxon>
        <taxon>Talitrida</taxon>
        <taxon>Talitroidea</taxon>
        <taxon>Hyalellidae</taxon>
        <taxon>Hyalella</taxon>
    </lineage>
</organism>
<dbReference type="AlphaFoldDB" id="A0A6A0HCR7"/>
<evidence type="ECO:0000313" key="7">
    <source>
        <dbReference type="EMBL" id="KAA0203566.1"/>
    </source>
</evidence>
<dbReference type="PANTHER" id="PTHR24338">
    <property type="entry name" value="HOMEOBOX PROTEIN MSX"/>
    <property type="match status" value="1"/>
</dbReference>
<dbReference type="PANTHER" id="PTHR24338:SF0">
    <property type="entry name" value="MUSCLE SEGMENTATION HOMEOBOX"/>
    <property type="match status" value="1"/>
</dbReference>
<evidence type="ECO:0000256" key="1">
    <source>
        <dbReference type="ARBA" id="ARBA00004123"/>
    </source>
</evidence>
<evidence type="ECO:0000256" key="5">
    <source>
        <dbReference type="SAM" id="MobiDB-lite"/>
    </source>
</evidence>
<dbReference type="InterPro" id="IPR009057">
    <property type="entry name" value="Homeodomain-like_sf"/>
</dbReference>
<dbReference type="GO" id="GO:0048598">
    <property type="term" value="P:embryonic morphogenesis"/>
    <property type="evidence" value="ECO:0007669"/>
    <property type="project" value="TreeGrafter"/>
</dbReference>
<evidence type="ECO:0000259" key="6">
    <source>
        <dbReference type="Pfam" id="PF00046"/>
    </source>
</evidence>
<sequence length="94" mass="10627">MLKKGARRRENGAPAAKRKLGRNPRVPFSSCQLTALESRFRQSQYLSSCDVAELSALLQLTETRGTVERLRVNLDKVSYFQSTVAKFAVNCDQY</sequence>
<accession>A0A6A0HCR7</accession>
<proteinExistence type="inferred from homology"/>
<comment type="caution">
    <text evidence="7">The sequence shown here is derived from an EMBL/GenBank/DDBJ whole genome shotgun (WGS) entry which is preliminary data.</text>
</comment>
<keyword evidence="2" id="KW-0217">Developmental protein</keyword>
<dbReference type="SUPFAM" id="SSF46689">
    <property type="entry name" value="Homeodomain-like"/>
    <property type="match status" value="1"/>
</dbReference>
<dbReference type="Pfam" id="PF00046">
    <property type="entry name" value="Homeodomain"/>
    <property type="match status" value="1"/>
</dbReference>
<protein>
    <recommendedName>
        <fullName evidence="6">Homeobox domain-containing protein</fullName>
    </recommendedName>
</protein>
<dbReference type="InterPro" id="IPR001356">
    <property type="entry name" value="HD"/>
</dbReference>
<dbReference type="EMBL" id="JQDR03001340">
    <property type="protein sequence ID" value="KAA0203566.1"/>
    <property type="molecule type" value="Genomic_DNA"/>
</dbReference>
<dbReference type="GO" id="GO:0000981">
    <property type="term" value="F:DNA-binding transcription factor activity, RNA polymerase II-specific"/>
    <property type="evidence" value="ECO:0007669"/>
    <property type="project" value="TreeGrafter"/>
</dbReference>
<feature type="region of interest" description="Disordered" evidence="5">
    <location>
        <begin position="1"/>
        <end position="26"/>
    </location>
</feature>
<keyword evidence="4" id="KW-0238">DNA-binding</keyword>
<dbReference type="InterPro" id="IPR050674">
    <property type="entry name" value="Msh_Homeobox_Regulators"/>
</dbReference>
<dbReference type="GO" id="GO:0005634">
    <property type="term" value="C:nucleus"/>
    <property type="evidence" value="ECO:0007669"/>
    <property type="project" value="UniProtKB-SubCell"/>
</dbReference>
<reference evidence="7" key="3">
    <citation type="submission" date="2019-06" db="EMBL/GenBank/DDBJ databases">
        <authorList>
            <person name="Poynton C."/>
            <person name="Hasenbein S."/>
            <person name="Benoit J.B."/>
            <person name="Sepulveda M.S."/>
            <person name="Poelchau M.F."/>
            <person name="Murali S.C."/>
            <person name="Chen S."/>
            <person name="Glastad K.M."/>
            <person name="Werren J.H."/>
            <person name="Vineis J.H."/>
            <person name="Bowen J.L."/>
            <person name="Friedrich M."/>
            <person name="Jones J."/>
            <person name="Robertson H.M."/>
            <person name="Feyereisen R."/>
            <person name="Mechler-Hickson A."/>
            <person name="Mathers N."/>
            <person name="Lee C.E."/>
            <person name="Colbourne J.K."/>
            <person name="Biales A."/>
            <person name="Johnston J.S."/>
            <person name="Wellborn G.A."/>
            <person name="Rosendale A.J."/>
            <person name="Cridge A.G."/>
            <person name="Munoz-Torres M.C."/>
            <person name="Bain P.A."/>
            <person name="Manny A.R."/>
            <person name="Major K.M."/>
            <person name="Lambert F.N."/>
            <person name="Vulpe C.D."/>
            <person name="Tuck P."/>
            <person name="Blalock B.J."/>
            <person name="Lin Y.-Y."/>
            <person name="Smith M.E."/>
            <person name="Ochoa-Acuna H."/>
            <person name="Chen M.-J.M."/>
            <person name="Childers C.P."/>
            <person name="Qu J."/>
            <person name="Dugan S."/>
            <person name="Lee S.L."/>
            <person name="Chao H."/>
            <person name="Dinh H."/>
            <person name="Han Y."/>
            <person name="Doddapaneni H."/>
            <person name="Worley K.C."/>
            <person name="Muzny D.M."/>
            <person name="Gibbs R.A."/>
            <person name="Richards S."/>
        </authorList>
    </citation>
    <scope>NUCLEOTIDE SEQUENCE</scope>
    <source>
        <strain evidence="7">HAZT.00-mixed</strain>
        <tissue evidence="7">Whole organism</tissue>
    </source>
</reference>
<evidence type="ECO:0000256" key="2">
    <source>
        <dbReference type="ARBA" id="ARBA00022473"/>
    </source>
</evidence>
<gene>
    <name evidence="7" type="ORF">HAZT_HAZT010211</name>
</gene>
<evidence type="ECO:0000256" key="4">
    <source>
        <dbReference type="RuleBase" id="RU000682"/>
    </source>
</evidence>
<reference evidence="7" key="2">
    <citation type="journal article" date="2018" name="Environ. Sci. Technol.">
        <title>The Toxicogenome of Hyalella azteca: A Model for Sediment Ecotoxicology and Evolutionary Toxicology.</title>
        <authorList>
            <person name="Poynton H.C."/>
            <person name="Hasenbein S."/>
            <person name="Benoit J.B."/>
            <person name="Sepulveda M.S."/>
            <person name="Poelchau M.F."/>
            <person name="Hughes D.S.T."/>
            <person name="Murali S.C."/>
            <person name="Chen S."/>
            <person name="Glastad K.M."/>
            <person name="Goodisman M.A.D."/>
            <person name="Werren J.H."/>
            <person name="Vineis J.H."/>
            <person name="Bowen J.L."/>
            <person name="Friedrich M."/>
            <person name="Jones J."/>
            <person name="Robertson H.M."/>
            <person name="Feyereisen R."/>
            <person name="Mechler-Hickson A."/>
            <person name="Mathers N."/>
            <person name="Lee C.E."/>
            <person name="Colbourne J.K."/>
            <person name="Biales A."/>
            <person name="Johnston J.S."/>
            <person name="Wellborn G.A."/>
            <person name="Rosendale A.J."/>
            <person name="Cridge A.G."/>
            <person name="Munoz-Torres M.C."/>
            <person name="Bain P.A."/>
            <person name="Manny A.R."/>
            <person name="Major K.M."/>
            <person name="Lambert F.N."/>
            <person name="Vulpe C.D."/>
            <person name="Tuck P."/>
            <person name="Blalock B.J."/>
            <person name="Lin Y.Y."/>
            <person name="Smith M.E."/>
            <person name="Ochoa-Acuna H."/>
            <person name="Chen M.M."/>
            <person name="Childers C.P."/>
            <person name="Qu J."/>
            <person name="Dugan S."/>
            <person name="Lee S.L."/>
            <person name="Chao H."/>
            <person name="Dinh H."/>
            <person name="Han Y."/>
            <person name="Doddapaneni H."/>
            <person name="Worley K.C."/>
            <person name="Muzny D.M."/>
            <person name="Gibbs R.A."/>
            <person name="Richards S."/>
        </authorList>
    </citation>
    <scope>NUCLEOTIDE SEQUENCE</scope>
    <source>
        <strain evidence="7">HAZT.00-mixed</strain>
        <tissue evidence="7">Whole organism</tissue>
    </source>
</reference>
<comment type="similarity">
    <text evidence="3">Belongs to the Msh homeobox family.</text>
</comment>
<dbReference type="GO" id="GO:0000977">
    <property type="term" value="F:RNA polymerase II transcription regulatory region sequence-specific DNA binding"/>
    <property type="evidence" value="ECO:0007669"/>
    <property type="project" value="TreeGrafter"/>
</dbReference>
<dbReference type="Proteomes" id="UP000711488">
    <property type="component" value="Unassembled WGS sequence"/>
</dbReference>
<name>A0A6A0HCR7_HYAAZ</name>
<reference evidence="7" key="1">
    <citation type="submission" date="2014-08" db="EMBL/GenBank/DDBJ databases">
        <authorList>
            <person name="Murali S."/>
            <person name="Richards S."/>
            <person name="Bandaranaike D."/>
            <person name="Bellair M."/>
            <person name="Blankenburg K."/>
            <person name="Chao H."/>
            <person name="Dinh H."/>
            <person name="Doddapaneni H."/>
            <person name="Dugan-Rocha S."/>
            <person name="Elkadiri S."/>
            <person name="Gnanaolivu R."/>
            <person name="Hughes D."/>
            <person name="Lee S."/>
            <person name="Li M."/>
            <person name="Ming W."/>
            <person name="Munidasa M."/>
            <person name="Muniz J."/>
            <person name="Nguyen L."/>
            <person name="Osuji N."/>
            <person name="Pu L.-L."/>
            <person name="Puazo M."/>
            <person name="Skinner E."/>
            <person name="Qu C."/>
            <person name="Quiroz J."/>
            <person name="Raj R."/>
            <person name="Weissenberger G."/>
            <person name="Xin Y."/>
            <person name="Zou X."/>
            <person name="Han Y."/>
            <person name="Worley K."/>
            <person name="Muzny D."/>
            <person name="Gibbs R."/>
        </authorList>
    </citation>
    <scope>NUCLEOTIDE SEQUENCE</scope>
    <source>
        <strain evidence="7">HAZT.00-mixed</strain>
        <tissue evidence="7">Whole organism</tissue>
    </source>
</reference>
<comment type="subcellular location">
    <subcellularLocation>
        <location evidence="1 4">Nucleus</location>
    </subcellularLocation>
</comment>
<feature type="domain" description="Homeobox" evidence="6">
    <location>
        <begin position="22"/>
        <end position="64"/>
    </location>
</feature>
<dbReference type="CDD" id="cd00086">
    <property type="entry name" value="homeodomain"/>
    <property type="match status" value="1"/>
</dbReference>
<keyword evidence="4" id="KW-0371">Homeobox</keyword>